<accession>A0A4U5WWS2</accession>
<dbReference type="AlphaFoldDB" id="A0A4U5WWS2"/>
<organism evidence="1 2">
    <name type="scientific">Streptomyces galbus</name>
    <dbReference type="NCBI Taxonomy" id="33898"/>
    <lineage>
        <taxon>Bacteria</taxon>
        <taxon>Bacillati</taxon>
        <taxon>Actinomycetota</taxon>
        <taxon>Actinomycetes</taxon>
        <taxon>Kitasatosporales</taxon>
        <taxon>Streptomycetaceae</taxon>
        <taxon>Streptomyces</taxon>
    </lineage>
</organism>
<gene>
    <name evidence="1" type="ORF">E4U92_26010</name>
</gene>
<evidence type="ECO:0000313" key="2">
    <source>
        <dbReference type="Proteomes" id="UP000308632"/>
    </source>
</evidence>
<evidence type="ECO:0000313" key="1">
    <source>
        <dbReference type="EMBL" id="TKT06740.1"/>
    </source>
</evidence>
<sequence length="168" mass="17639">MFRRRPVRGGPGTAYELSAVIAGEEVLRAATRMVPAARAAALGQGLSLLPMTETLFHAVAGSLGRGALGFREVPEGFDRVLADWSAGGPVAYVEAEYFGGVGEQRAAVWESGALVLGPLRVEEGEPFPSAGSPISRALRRLGVAARAGEDEFSAVGLHRHRDSGDWVA</sequence>
<comment type="caution">
    <text evidence="1">The sequence shown here is derived from an EMBL/GenBank/DDBJ whole genome shotgun (WGS) entry which is preliminary data.</text>
</comment>
<name>A0A4U5WWS2_STRGB</name>
<dbReference type="Proteomes" id="UP000308632">
    <property type="component" value="Unassembled WGS sequence"/>
</dbReference>
<protein>
    <submittedName>
        <fullName evidence="1">Uncharacterized protein</fullName>
    </submittedName>
</protein>
<proteinExistence type="predicted"/>
<reference evidence="1 2" key="1">
    <citation type="submission" date="2019-04" db="EMBL/GenBank/DDBJ databases">
        <title>Streptomyces lasaliensis sp.nov., an Actinomycete isolated from soil which produces the polyether antibiotic lasalocid.</title>
        <authorList>
            <person name="Erwin G."/>
            <person name="Haber C."/>
        </authorList>
    </citation>
    <scope>NUCLEOTIDE SEQUENCE [LARGE SCALE GENOMIC DNA]</scope>
    <source>
        <strain evidence="1 2">DSM 40089</strain>
    </source>
</reference>
<dbReference type="EMBL" id="SZPR01000020">
    <property type="protein sequence ID" value="TKT06740.1"/>
    <property type="molecule type" value="Genomic_DNA"/>
</dbReference>